<feature type="domain" description="RNA polymerase sigma-70 region 2" evidence="7">
    <location>
        <begin position="10"/>
        <end position="75"/>
    </location>
</feature>
<feature type="compositionally biased region" description="Basic and acidic residues" evidence="6">
    <location>
        <begin position="160"/>
        <end position="171"/>
    </location>
</feature>
<evidence type="ECO:0000259" key="7">
    <source>
        <dbReference type="Pfam" id="PF04542"/>
    </source>
</evidence>
<evidence type="ECO:0000256" key="4">
    <source>
        <dbReference type="ARBA" id="ARBA00023125"/>
    </source>
</evidence>
<keyword evidence="3" id="KW-0731">Sigma factor</keyword>
<dbReference type="Gene3D" id="1.10.1740.10">
    <property type="match status" value="1"/>
</dbReference>
<keyword evidence="4" id="KW-0238">DNA-binding</keyword>
<gene>
    <name evidence="9" type="ORF">ACFPIJ_05620</name>
</gene>
<evidence type="ECO:0000256" key="2">
    <source>
        <dbReference type="ARBA" id="ARBA00023015"/>
    </source>
</evidence>
<evidence type="ECO:0000256" key="1">
    <source>
        <dbReference type="ARBA" id="ARBA00010641"/>
    </source>
</evidence>
<dbReference type="Pfam" id="PF08281">
    <property type="entry name" value="Sigma70_r4_2"/>
    <property type="match status" value="1"/>
</dbReference>
<sequence>MAWERALTELVQQRGAALKRYGFLLCGDSGDAEDLVQDALVRTFSSARHPDIAQLEGYVRKVMLNLYLDRDRRRRVFRRLLPLTVPPAPPDRHAESEVRGDLRRALQRLSPRQRACVVLHYYLDLPIPECADALRVSPGAVKRYLHESRARLAEQLGGPPDRDREDGYAAS</sequence>
<evidence type="ECO:0000313" key="10">
    <source>
        <dbReference type="Proteomes" id="UP001595912"/>
    </source>
</evidence>
<comment type="caution">
    <text evidence="9">The sequence shown here is derived from an EMBL/GenBank/DDBJ whole genome shotgun (WGS) entry which is preliminary data.</text>
</comment>
<dbReference type="InterPro" id="IPR039425">
    <property type="entry name" value="RNA_pol_sigma-70-like"/>
</dbReference>
<evidence type="ECO:0000256" key="5">
    <source>
        <dbReference type="ARBA" id="ARBA00023163"/>
    </source>
</evidence>
<dbReference type="InterPro" id="IPR013325">
    <property type="entry name" value="RNA_pol_sigma_r2"/>
</dbReference>
<comment type="similarity">
    <text evidence="1">Belongs to the sigma-70 factor family. ECF subfamily.</text>
</comment>
<protein>
    <submittedName>
        <fullName evidence="9">Sigma-70 family RNA polymerase sigma factor</fullName>
    </submittedName>
</protein>
<dbReference type="InterPro" id="IPR007627">
    <property type="entry name" value="RNA_pol_sigma70_r2"/>
</dbReference>
<dbReference type="EMBL" id="JBHSIU010000009">
    <property type="protein sequence ID" value="MFC4997297.1"/>
    <property type="molecule type" value="Genomic_DNA"/>
</dbReference>
<dbReference type="SUPFAM" id="SSF88946">
    <property type="entry name" value="Sigma2 domain of RNA polymerase sigma factors"/>
    <property type="match status" value="1"/>
</dbReference>
<dbReference type="Pfam" id="PF04542">
    <property type="entry name" value="Sigma70_r2"/>
    <property type="match status" value="1"/>
</dbReference>
<keyword evidence="10" id="KW-1185">Reference proteome</keyword>
<evidence type="ECO:0000259" key="8">
    <source>
        <dbReference type="Pfam" id="PF08281"/>
    </source>
</evidence>
<keyword evidence="5" id="KW-0804">Transcription</keyword>
<reference evidence="10" key="1">
    <citation type="journal article" date="2019" name="Int. J. Syst. Evol. Microbiol.">
        <title>The Global Catalogue of Microorganisms (GCM) 10K type strain sequencing project: providing services to taxonomists for standard genome sequencing and annotation.</title>
        <authorList>
            <consortium name="The Broad Institute Genomics Platform"/>
            <consortium name="The Broad Institute Genome Sequencing Center for Infectious Disease"/>
            <person name="Wu L."/>
            <person name="Ma J."/>
        </authorList>
    </citation>
    <scope>NUCLEOTIDE SEQUENCE [LARGE SCALE GENOMIC DNA]</scope>
    <source>
        <strain evidence="10">CGMCC 4.7152</strain>
    </source>
</reference>
<dbReference type="PANTHER" id="PTHR43133:SF50">
    <property type="entry name" value="ECF RNA POLYMERASE SIGMA FACTOR SIGM"/>
    <property type="match status" value="1"/>
</dbReference>
<organism evidence="9 10">
    <name type="scientific">Dactylosporangium cerinum</name>
    <dbReference type="NCBI Taxonomy" id="1434730"/>
    <lineage>
        <taxon>Bacteria</taxon>
        <taxon>Bacillati</taxon>
        <taxon>Actinomycetota</taxon>
        <taxon>Actinomycetes</taxon>
        <taxon>Micromonosporales</taxon>
        <taxon>Micromonosporaceae</taxon>
        <taxon>Dactylosporangium</taxon>
    </lineage>
</organism>
<dbReference type="InterPro" id="IPR036388">
    <property type="entry name" value="WH-like_DNA-bd_sf"/>
</dbReference>
<dbReference type="SUPFAM" id="SSF88659">
    <property type="entry name" value="Sigma3 and sigma4 domains of RNA polymerase sigma factors"/>
    <property type="match status" value="1"/>
</dbReference>
<evidence type="ECO:0000256" key="3">
    <source>
        <dbReference type="ARBA" id="ARBA00023082"/>
    </source>
</evidence>
<dbReference type="RefSeq" id="WP_380113527.1">
    <property type="nucleotide sequence ID" value="NZ_JBHSIU010000009.1"/>
</dbReference>
<keyword evidence="2" id="KW-0805">Transcription regulation</keyword>
<dbReference type="InterPro" id="IPR013324">
    <property type="entry name" value="RNA_pol_sigma_r3/r4-like"/>
</dbReference>
<proteinExistence type="inferred from homology"/>
<dbReference type="NCBIfam" id="TIGR02937">
    <property type="entry name" value="sigma70-ECF"/>
    <property type="match status" value="1"/>
</dbReference>
<feature type="region of interest" description="Disordered" evidence="6">
    <location>
        <begin position="152"/>
        <end position="171"/>
    </location>
</feature>
<name>A0ABV9VLP3_9ACTN</name>
<dbReference type="Proteomes" id="UP001595912">
    <property type="component" value="Unassembled WGS sequence"/>
</dbReference>
<dbReference type="PANTHER" id="PTHR43133">
    <property type="entry name" value="RNA POLYMERASE ECF-TYPE SIGMA FACTO"/>
    <property type="match status" value="1"/>
</dbReference>
<evidence type="ECO:0000256" key="6">
    <source>
        <dbReference type="SAM" id="MobiDB-lite"/>
    </source>
</evidence>
<feature type="domain" description="RNA polymerase sigma factor 70 region 4 type 2" evidence="8">
    <location>
        <begin position="101"/>
        <end position="152"/>
    </location>
</feature>
<accession>A0ABV9VLP3</accession>
<dbReference type="Gene3D" id="1.10.10.10">
    <property type="entry name" value="Winged helix-like DNA-binding domain superfamily/Winged helix DNA-binding domain"/>
    <property type="match status" value="1"/>
</dbReference>
<dbReference type="InterPro" id="IPR013249">
    <property type="entry name" value="RNA_pol_sigma70_r4_t2"/>
</dbReference>
<evidence type="ECO:0000313" key="9">
    <source>
        <dbReference type="EMBL" id="MFC4997297.1"/>
    </source>
</evidence>
<dbReference type="CDD" id="cd06171">
    <property type="entry name" value="Sigma70_r4"/>
    <property type="match status" value="1"/>
</dbReference>
<dbReference type="InterPro" id="IPR014284">
    <property type="entry name" value="RNA_pol_sigma-70_dom"/>
</dbReference>